<proteinExistence type="predicted"/>
<reference evidence="1 2" key="1">
    <citation type="submission" date="2019-05" db="EMBL/GenBank/DDBJ databases">
        <title>Verrucobacter flavum gen. nov., sp. nov. a new member of the family Verrucomicrobiaceae.</title>
        <authorList>
            <person name="Szuroczki S."/>
            <person name="Abbaszade G."/>
            <person name="Szabo A."/>
            <person name="Felfoldi T."/>
            <person name="Schumann P."/>
            <person name="Boka K."/>
            <person name="Keki Z."/>
            <person name="Toumi M."/>
            <person name="Toth E."/>
        </authorList>
    </citation>
    <scope>NUCLEOTIDE SEQUENCE [LARGE SCALE GENOMIC DNA]</scope>
    <source>
        <strain evidence="1 2">MG-N-17</strain>
    </source>
</reference>
<name>A0A5R8KG74_9BACT</name>
<organism evidence="1 2">
    <name type="scientific">Phragmitibacter flavus</name>
    <dbReference type="NCBI Taxonomy" id="2576071"/>
    <lineage>
        <taxon>Bacteria</taxon>
        <taxon>Pseudomonadati</taxon>
        <taxon>Verrucomicrobiota</taxon>
        <taxon>Verrucomicrobiia</taxon>
        <taxon>Verrucomicrobiales</taxon>
        <taxon>Verrucomicrobiaceae</taxon>
        <taxon>Phragmitibacter</taxon>
    </lineage>
</organism>
<accession>A0A5R8KG74</accession>
<dbReference type="Proteomes" id="UP000306196">
    <property type="component" value="Unassembled WGS sequence"/>
</dbReference>
<protein>
    <submittedName>
        <fullName evidence="1">Uncharacterized protein</fullName>
    </submittedName>
</protein>
<evidence type="ECO:0000313" key="1">
    <source>
        <dbReference type="EMBL" id="TLD70599.1"/>
    </source>
</evidence>
<dbReference type="RefSeq" id="WP_138086656.1">
    <property type="nucleotide sequence ID" value="NZ_VAUV01000008.1"/>
</dbReference>
<comment type="caution">
    <text evidence="1">The sequence shown here is derived from an EMBL/GenBank/DDBJ whole genome shotgun (WGS) entry which is preliminary data.</text>
</comment>
<gene>
    <name evidence="1" type="ORF">FEM03_12850</name>
</gene>
<dbReference type="EMBL" id="VAUV01000008">
    <property type="protein sequence ID" value="TLD70599.1"/>
    <property type="molecule type" value="Genomic_DNA"/>
</dbReference>
<keyword evidence="2" id="KW-1185">Reference proteome</keyword>
<evidence type="ECO:0000313" key="2">
    <source>
        <dbReference type="Proteomes" id="UP000306196"/>
    </source>
</evidence>
<sequence>MSPACSRGIEMIAVFTEDAITAASIAANERSSCATTAPVIIAIKVIICKTRIPMIKQTPWPNDKKKTLRRQNI</sequence>
<dbReference type="AlphaFoldDB" id="A0A5R8KG74"/>